<organism evidence="2 3">
    <name type="scientific">Cryphonectria parasitica (strain ATCC 38755 / EP155)</name>
    <dbReference type="NCBI Taxonomy" id="660469"/>
    <lineage>
        <taxon>Eukaryota</taxon>
        <taxon>Fungi</taxon>
        <taxon>Dikarya</taxon>
        <taxon>Ascomycota</taxon>
        <taxon>Pezizomycotina</taxon>
        <taxon>Sordariomycetes</taxon>
        <taxon>Sordariomycetidae</taxon>
        <taxon>Diaporthales</taxon>
        <taxon>Cryphonectriaceae</taxon>
        <taxon>Cryphonectria-Endothia species complex</taxon>
        <taxon>Cryphonectria</taxon>
    </lineage>
</organism>
<feature type="non-terminal residue" evidence="2">
    <location>
        <position position="309"/>
    </location>
</feature>
<dbReference type="GeneID" id="63832680"/>
<reference evidence="2" key="1">
    <citation type="journal article" date="2020" name="Phytopathology">
        <title>Genome sequence of the chestnut blight fungus Cryphonectria parasitica EP155: A fundamental resource for an archetypical invasive plant pathogen.</title>
        <authorList>
            <person name="Crouch J.A."/>
            <person name="Dawe A."/>
            <person name="Aerts A."/>
            <person name="Barry K."/>
            <person name="Churchill A.C.L."/>
            <person name="Grimwood J."/>
            <person name="Hillman B."/>
            <person name="Milgroom M.G."/>
            <person name="Pangilinan J."/>
            <person name="Smith M."/>
            <person name="Salamov A."/>
            <person name="Schmutz J."/>
            <person name="Yadav J."/>
            <person name="Grigoriev I.V."/>
            <person name="Nuss D."/>
        </authorList>
    </citation>
    <scope>NUCLEOTIDE SEQUENCE</scope>
    <source>
        <strain evidence="2">EP155</strain>
    </source>
</reference>
<dbReference type="InterPro" id="IPR011333">
    <property type="entry name" value="SKP1/BTB/POZ_sf"/>
</dbReference>
<dbReference type="EMBL" id="MU032350">
    <property type="protein sequence ID" value="KAF3762424.1"/>
    <property type="molecule type" value="Genomic_DNA"/>
</dbReference>
<dbReference type="Gene3D" id="3.30.710.10">
    <property type="entry name" value="Potassium Channel Kv1.1, Chain A"/>
    <property type="match status" value="1"/>
</dbReference>
<dbReference type="CDD" id="cd18186">
    <property type="entry name" value="BTB_POZ_ZBTB_KLHL-like"/>
    <property type="match status" value="1"/>
</dbReference>
<feature type="region of interest" description="Disordered" evidence="1">
    <location>
        <begin position="73"/>
        <end position="125"/>
    </location>
</feature>
<name>A0A9P5CKN0_CRYP1</name>
<sequence length="309" mass="34277">IHKNVLLKSTWFEKALCGNFAEAAAQSLDFPEEDPAIFHFLVAYLYEDRYVPTRPLSSALLSEEARGNVMTMDIDSDQISDNEDVGNDGDDSDGTDYSLPRRSRVAGRGQSEDERAGQKRPGQHRPECGCPQCYEPPCMSCGFPLGGNPLGMLPLAGQQPPVFRPADAAAQPARRNQPPRIQGQDMRTWLMTYELNIDVYICANKFLLDGFKQKVARVMIDMLEAAGADAARVEVLRLCTKLYGGVSENDSLLKMIFARVGFLQTALWRRAPVETNQFLTENPEVGALILKEMAIRREADLSSGIPSME</sequence>
<accession>A0A9P5CKN0</accession>
<dbReference type="RefSeq" id="XP_040773403.1">
    <property type="nucleotide sequence ID" value="XM_040915551.1"/>
</dbReference>
<protein>
    <recommendedName>
        <fullName evidence="4">BTB domain-containing protein</fullName>
    </recommendedName>
</protein>
<comment type="caution">
    <text evidence="2">The sequence shown here is derived from an EMBL/GenBank/DDBJ whole genome shotgun (WGS) entry which is preliminary data.</text>
</comment>
<keyword evidence="3" id="KW-1185">Reference proteome</keyword>
<gene>
    <name evidence="2" type="ORF">M406DRAFT_219620</name>
</gene>
<dbReference type="AlphaFoldDB" id="A0A9P5CKN0"/>
<dbReference type="Proteomes" id="UP000803844">
    <property type="component" value="Unassembled WGS sequence"/>
</dbReference>
<feature type="compositionally biased region" description="Acidic residues" evidence="1">
    <location>
        <begin position="74"/>
        <end position="94"/>
    </location>
</feature>
<dbReference type="PANTHER" id="PTHR47843:SF6">
    <property type="entry name" value="BTB DOMAIN-CONTAINING PROTEIN"/>
    <property type="match status" value="1"/>
</dbReference>
<dbReference type="SUPFAM" id="SSF54695">
    <property type="entry name" value="POZ domain"/>
    <property type="match status" value="1"/>
</dbReference>
<dbReference type="OrthoDB" id="6359816at2759"/>
<evidence type="ECO:0000313" key="3">
    <source>
        <dbReference type="Proteomes" id="UP000803844"/>
    </source>
</evidence>
<evidence type="ECO:0000313" key="2">
    <source>
        <dbReference type="EMBL" id="KAF3762424.1"/>
    </source>
</evidence>
<evidence type="ECO:0008006" key="4">
    <source>
        <dbReference type="Google" id="ProtNLM"/>
    </source>
</evidence>
<evidence type="ECO:0000256" key="1">
    <source>
        <dbReference type="SAM" id="MobiDB-lite"/>
    </source>
</evidence>
<dbReference type="PANTHER" id="PTHR47843">
    <property type="entry name" value="BTB DOMAIN-CONTAINING PROTEIN-RELATED"/>
    <property type="match status" value="1"/>
</dbReference>
<proteinExistence type="predicted"/>
<feature type="non-terminal residue" evidence="2">
    <location>
        <position position="1"/>
    </location>
</feature>